<feature type="chain" id="PRO_5046122746" evidence="1">
    <location>
        <begin position="31"/>
        <end position="266"/>
    </location>
</feature>
<reference evidence="2 3" key="1">
    <citation type="submission" date="2024-09" db="EMBL/GenBank/DDBJ databases">
        <authorList>
            <person name="Sun Q."/>
            <person name="Mori K."/>
        </authorList>
    </citation>
    <scope>NUCLEOTIDE SEQUENCE [LARGE SCALE GENOMIC DNA]</scope>
    <source>
        <strain evidence="2 3">CCM 3426</strain>
    </source>
</reference>
<keyword evidence="1" id="KW-0732">Signal</keyword>
<organism evidence="2 3">
    <name type="scientific">Nonomuraea spiralis</name>
    <dbReference type="NCBI Taxonomy" id="46182"/>
    <lineage>
        <taxon>Bacteria</taxon>
        <taxon>Bacillati</taxon>
        <taxon>Actinomycetota</taxon>
        <taxon>Actinomycetes</taxon>
        <taxon>Streptosporangiales</taxon>
        <taxon>Streptosporangiaceae</taxon>
        <taxon>Nonomuraea</taxon>
    </lineage>
</organism>
<feature type="signal peptide" evidence="1">
    <location>
        <begin position="1"/>
        <end position="30"/>
    </location>
</feature>
<keyword evidence="3" id="KW-1185">Reference proteome</keyword>
<evidence type="ECO:0000313" key="3">
    <source>
        <dbReference type="Proteomes" id="UP001589647"/>
    </source>
</evidence>
<comment type="caution">
    <text evidence="2">The sequence shown here is derived from an EMBL/GenBank/DDBJ whole genome shotgun (WGS) entry which is preliminary data.</text>
</comment>
<sequence length="266" mass="28682">MPTLVTSLPALAVAGLTALTPAVVPAAAQAAVAISCTVSGQAQYLPGAQRLLHLERSWSRRAPWNCVDRSGSGVTAARMRASFNGVTPSCGGRAAAHVFEDENIFDRMFRDRDRNLANRIIYDRHDRSLADRIIHDREERNLADRIVYDREERGSSDGVFRDRGDGFRKWNDGTAFTRDTAPGGTGTITIGWTVNGATRTSKAAVRIVETDNDTAKVAGTIQSGLFRGRTFNGRFDTSLLGGSGTCVSGRTGSVLRGDFKGQFTVG</sequence>
<name>A0ABV5IAH8_9ACTN</name>
<protein>
    <submittedName>
        <fullName evidence="2">Uncharacterized protein</fullName>
    </submittedName>
</protein>
<dbReference type="Proteomes" id="UP001589647">
    <property type="component" value="Unassembled WGS sequence"/>
</dbReference>
<dbReference type="RefSeq" id="WP_189649868.1">
    <property type="nucleotide sequence ID" value="NZ_BMRC01000011.1"/>
</dbReference>
<accession>A0ABV5IAH8</accession>
<evidence type="ECO:0000256" key="1">
    <source>
        <dbReference type="SAM" id="SignalP"/>
    </source>
</evidence>
<dbReference type="EMBL" id="JBHMEI010000005">
    <property type="protein sequence ID" value="MFB9201544.1"/>
    <property type="molecule type" value="Genomic_DNA"/>
</dbReference>
<proteinExistence type="predicted"/>
<evidence type="ECO:0000313" key="2">
    <source>
        <dbReference type="EMBL" id="MFB9201544.1"/>
    </source>
</evidence>
<gene>
    <name evidence="2" type="ORF">ACFFV7_10100</name>
</gene>